<evidence type="ECO:0000256" key="3">
    <source>
        <dbReference type="ARBA" id="ARBA00022833"/>
    </source>
</evidence>
<dbReference type="PANTHER" id="PTHR33337">
    <property type="entry name" value="GFA DOMAIN-CONTAINING PROTEIN"/>
    <property type="match status" value="1"/>
</dbReference>
<dbReference type="AlphaFoldDB" id="A0AAE3NUE5"/>
<protein>
    <submittedName>
        <fullName evidence="6">GFA family protein</fullName>
    </submittedName>
</protein>
<dbReference type="Gene3D" id="3.90.1590.10">
    <property type="entry name" value="glutathione-dependent formaldehyde- activating enzyme (gfa)"/>
    <property type="match status" value="1"/>
</dbReference>
<dbReference type="Proteomes" id="UP001220964">
    <property type="component" value="Unassembled WGS sequence"/>
</dbReference>
<feature type="domain" description="CENP-V/GFA" evidence="5">
    <location>
        <begin position="1"/>
        <end position="104"/>
    </location>
</feature>
<dbReference type="RefSeq" id="WP_275567297.1">
    <property type="nucleotide sequence ID" value="NZ_JARGYC010000023.1"/>
</dbReference>
<dbReference type="SUPFAM" id="SSF51316">
    <property type="entry name" value="Mss4-like"/>
    <property type="match status" value="1"/>
</dbReference>
<dbReference type="InterPro" id="IPR006913">
    <property type="entry name" value="CENP-V/GFA"/>
</dbReference>
<evidence type="ECO:0000259" key="5">
    <source>
        <dbReference type="PROSITE" id="PS51891"/>
    </source>
</evidence>
<evidence type="ECO:0000313" key="6">
    <source>
        <dbReference type="EMBL" id="MDF0601155.1"/>
    </source>
</evidence>
<gene>
    <name evidence="6" type="ORF">P1J78_10485</name>
</gene>
<evidence type="ECO:0000256" key="4">
    <source>
        <dbReference type="ARBA" id="ARBA00023239"/>
    </source>
</evidence>
<evidence type="ECO:0000313" key="7">
    <source>
        <dbReference type="Proteomes" id="UP001220964"/>
    </source>
</evidence>
<name>A0AAE3NUE5_9RHOB</name>
<accession>A0AAE3NUE5</accession>
<comment type="similarity">
    <text evidence="1">Belongs to the Gfa family.</text>
</comment>
<keyword evidence="4" id="KW-0456">Lyase</keyword>
<sequence>MRGHCLCGAVQITVTGSPGEVSACHCDMCRRWTGAAQWGFEVPADAVTVRGDVGRYRASSFAERAFCPTCGTHLWLRDDDGPYEFVPGLFDGARDLPLAREVYADRAFACVPLAGEHPRVSREAYERDHPHVNMEVRHDQV</sequence>
<keyword evidence="3" id="KW-0862">Zinc</keyword>
<proteinExistence type="inferred from homology"/>
<organism evidence="6 7">
    <name type="scientific">Psychromarinibacter sediminicola</name>
    <dbReference type="NCBI Taxonomy" id="3033385"/>
    <lineage>
        <taxon>Bacteria</taxon>
        <taxon>Pseudomonadati</taxon>
        <taxon>Pseudomonadota</taxon>
        <taxon>Alphaproteobacteria</taxon>
        <taxon>Rhodobacterales</taxon>
        <taxon>Paracoccaceae</taxon>
        <taxon>Psychromarinibacter</taxon>
    </lineage>
</organism>
<evidence type="ECO:0000256" key="2">
    <source>
        <dbReference type="ARBA" id="ARBA00022723"/>
    </source>
</evidence>
<dbReference type="PROSITE" id="PS51891">
    <property type="entry name" value="CENP_V_GFA"/>
    <property type="match status" value="1"/>
</dbReference>
<dbReference type="GO" id="GO:0046872">
    <property type="term" value="F:metal ion binding"/>
    <property type="evidence" value="ECO:0007669"/>
    <property type="project" value="UniProtKB-KW"/>
</dbReference>
<evidence type="ECO:0000256" key="1">
    <source>
        <dbReference type="ARBA" id="ARBA00005495"/>
    </source>
</evidence>
<dbReference type="InterPro" id="IPR011057">
    <property type="entry name" value="Mss4-like_sf"/>
</dbReference>
<dbReference type="GO" id="GO:0016846">
    <property type="term" value="F:carbon-sulfur lyase activity"/>
    <property type="evidence" value="ECO:0007669"/>
    <property type="project" value="InterPro"/>
</dbReference>
<dbReference type="PANTHER" id="PTHR33337:SF40">
    <property type="entry name" value="CENP-V_GFA DOMAIN-CONTAINING PROTEIN-RELATED"/>
    <property type="match status" value="1"/>
</dbReference>
<comment type="caution">
    <text evidence="6">The sequence shown here is derived from an EMBL/GenBank/DDBJ whole genome shotgun (WGS) entry which is preliminary data.</text>
</comment>
<dbReference type="EMBL" id="JARGYC010000023">
    <property type="protein sequence ID" value="MDF0601155.1"/>
    <property type="molecule type" value="Genomic_DNA"/>
</dbReference>
<reference evidence="6" key="1">
    <citation type="submission" date="2023-03" db="EMBL/GenBank/DDBJ databases">
        <title>Multiphase analysis and comparison of six strains from genera Psychromarinibacter, Lutimaribacter, and Maritimibacter, including a novel species: Psychromarinibacter sediminicola sp. nov.</title>
        <authorList>
            <person name="Wang Y.-H."/>
            <person name="Ye M.-Q."/>
            <person name="Du Z.-J."/>
        </authorList>
    </citation>
    <scope>NUCLEOTIDE SEQUENCE</scope>
    <source>
        <strain evidence="6">C21-152</strain>
    </source>
</reference>
<keyword evidence="7" id="KW-1185">Reference proteome</keyword>
<keyword evidence="2" id="KW-0479">Metal-binding</keyword>
<dbReference type="Pfam" id="PF04828">
    <property type="entry name" value="GFA"/>
    <property type="match status" value="1"/>
</dbReference>